<keyword evidence="3" id="KW-0804">Transcription</keyword>
<accession>A0ABP1S530</accession>
<dbReference type="PANTHER" id="PTHR10245:SF15">
    <property type="entry name" value="ENDOTHELIAL DIFFERENTIATION-RELATED FACTOR 1"/>
    <property type="match status" value="1"/>
</dbReference>
<name>A0ABP1S530_9HEXA</name>
<dbReference type="PROSITE" id="PS50943">
    <property type="entry name" value="HTH_CROC1"/>
    <property type="match status" value="1"/>
</dbReference>
<dbReference type="InterPro" id="IPR010982">
    <property type="entry name" value="Lambda_DNA-bd_dom_sf"/>
</dbReference>
<dbReference type="PANTHER" id="PTHR10245">
    <property type="entry name" value="ENDOTHELIAL DIFFERENTIATION-RELATED FACTOR 1 MULTIPROTEIN BRIDGING FACTOR 1"/>
    <property type="match status" value="1"/>
</dbReference>
<evidence type="ECO:0000256" key="5">
    <source>
        <dbReference type="SAM" id="SignalP"/>
    </source>
</evidence>
<dbReference type="EMBL" id="CAXLJM020000160">
    <property type="protein sequence ID" value="CAL8143712.1"/>
    <property type="molecule type" value="Genomic_DNA"/>
</dbReference>
<dbReference type="SUPFAM" id="SSF47413">
    <property type="entry name" value="lambda repressor-like DNA-binding domains"/>
    <property type="match status" value="1"/>
</dbReference>
<evidence type="ECO:0000256" key="3">
    <source>
        <dbReference type="ARBA" id="ARBA00023163"/>
    </source>
</evidence>
<keyword evidence="5" id="KW-0732">Signal</keyword>
<dbReference type="InterPro" id="IPR001387">
    <property type="entry name" value="Cro/C1-type_HTH"/>
</dbReference>
<gene>
    <name evidence="7" type="ORF">ODALV1_LOCUS29833</name>
</gene>
<evidence type="ECO:0000256" key="4">
    <source>
        <dbReference type="SAM" id="MobiDB-lite"/>
    </source>
</evidence>
<sequence length="383" mass="41366">MRFSTFIAIISSLVGLCISKGRQFQNFQNNQANINPNQGGLQGVLNRQVAGISFAIPGLSLLAGNNNGVGGNFFGPVTVTRTLVSTVSTVTTQSFRTCTTTMAALPACGAGRRRRDTEPENNELHEGIFATPVMELVIGSTTITDQNAVTEYLAAHKPSNQSVIYPPGIDESKLTMNPRFESVADDQTTILYPSQDTPDTTDSSLDIENEELLSDDDILAMTETPSLHDDNFEDDTDSGTTPNSNLELEDGKARVGLGRTTTAVNSARRQGVAVDTQQKFGAASNKHPVANVNTAKLDRETEELKHDHVPLEVGKLIMQGRQSKGMSQKDLATKICEKPQVIGDYEAGRGIPNQQVLSKIERVIGIKLRGKDKGETLKPPGKK</sequence>
<keyword evidence="1" id="KW-0805">Transcription regulation</keyword>
<feature type="domain" description="HTH cro/C1-type" evidence="6">
    <location>
        <begin position="321"/>
        <end position="371"/>
    </location>
</feature>
<dbReference type="CDD" id="cd00093">
    <property type="entry name" value="HTH_XRE"/>
    <property type="match status" value="1"/>
</dbReference>
<evidence type="ECO:0000313" key="8">
    <source>
        <dbReference type="Proteomes" id="UP001642540"/>
    </source>
</evidence>
<dbReference type="Gene3D" id="1.10.260.40">
    <property type="entry name" value="lambda repressor-like DNA-binding domains"/>
    <property type="match status" value="1"/>
</dbReference>
<organism evidence="7 8">
    <name type="scientific">Orchesella dallaii</name>
    <dbReference type="NCBI Taxonomy" id="48710"/>
    <lineage>
        <taxon>Eukaryota</taxon>
        <taxon>Metazoa</taxon>
        <taxon>Ecdysozoa</taxon>
        <taxon>Arthropoda</taxon>
        <taxon>Hexapoda</taxon>
        <taxon>Collembola</taxon>
        <taxon>Entomobryomorpha</taxon>
        <taxon>Entomobryoidea</taxon>
        <taxon>Orchesellidae</taxon>
        <taxon>Orchesellinae</taxon>
        <taxon>Orchesella</taxon>
    </lineage>
</organism>
<protein>
    <recommendedName>
        <fullName evidence="6">HTH cro/C1-type domain-containing protein</fullName>
    </recommendedName>
</protein>
<feature type="signal peptide" evidence="5">
    <location>
        <begin position="1"/>
        <end position="19"/>
    </location>
</feature>
<evidence type="ECO:0000256" key="1">
    <source>
        <dbReference type="ARBA" id="ARBA00023015"/>
    </source>
</evidence>
<dbReference type="Pfam" id="PF01381">
    <property type="entry name" value="HTH_3"/>
    <property type="match status" value="1"/>
</dbReference>
<dbReference type="InterPro" id="IPR013729">
    <property type="entry name" value="MBF1_N"/>
</dbReference>
<keyword evidence="2" id="KW-0238">DNA-binding</keyword>
<dbReference type="Proteomes" id="UP001642540">
    <property type="component" value="Unassembled WGS sequence"/>
</dbReference>
<proteinExistence type="predicted"/>
<dbReference type="SMART" id="SM00530">
    <property type="entry name" value="HTH_XRE"/>
    <property type="match status" value="1"/>
</dbReference>
<evidence type="ECO:0000256" key="2">
    <source>
        <dbReference type="ARBA" id="ARBA00023125"/>
    </source>
</evidence>
<evidence type="ECO:0000259" key="6">
    <source>
        <dbReference type="PROSITE" id="PS50943"/>
    </source>
</evidence>
<evidence type="ECO:0000313" key="7">
    <source>
        <dbReference type="EMBL" id="CAL8143712.1"/>
    </source>
</evidence>
<dbReference type="Pfam" id="PF08523">
    <property type="entry name" value="MBF1"/>
    <property type="match status" value="1"/>
</dbReference>
<feature type="region of interest" description="Disordered" evidence="4">
    <location>
        <begin position="226"/>
        <end position="257"/>
    </location>
</feature>
<comment type="caution">
    <text evidence="7">The sequence shown here is derived from an EMBL/GenBank/DDBJ whole genome shotgun (WGS) entry which is preliminary data.</text>
</comment>
<reference evidence="7 8" key="1">
    <citation type="submission" date="2024-08" db="EMBL/GenBank/DDBJ databases">
        <authorList>
            <person name="Cucini C."/>
            <person name="Frati F."/>
        </authorList>
    </citation>
    <scope>NUCLEOTIDE SEQUENCE [LARGE SCALE GENOMIC DNA]</scope>
</reference>
<keyword evidence="8" id="KW-1185">Reference proteome</keyword>
<feature type="chain" id="PRO_5046727103" description="HTH cro/C1-type domain-containing protein" evidence="5">
    <location>
        <begin position="20"/>
        <end position="383"/>
    </location>
</feature>